<reference evidence="1 2" key="2">
    <citation type="journal article" date="2008" name="Nature">
        <title>The Phaeodactylum genome reveals the evolutionary history of diatom genomes.</title>
        <authorList>
            <person name="Bowler C."/>
            <person name="Allen A.E."/>
            <person name="Badger J.H."/>
            <person name="Grimwood J."/>
            <person name="Jabbari K."/>
            <person name="Kuo A."/>
            <person name="Maheswari U."/>
            <person name="Martens C."/>
            <person name="Maumus F."/>
            <person name="Otillar R.P."/>
            <person name="Rayko E."/>
            <person name="Salamov A."/>
            <person name="Vandepoele K."/>
            <person name="Beszteri B."/>
            <person name="Gruber A."/>
            <person name="Heijde M."/>
            <person name="Katinka M."/>
            <person name="Mock T."/>
            <person name="Valentin K."/>
            <person name="Verret F."/>
            <person name="Berges J.A."/>
            <person name="Brownlee C."/>
            <person name="Cadoret J.P."/>
            <person name="Chiovitti A."/>
            <person name="Choi C.J."/>
            <person name="Coesel S."/>
            <person name="De Martino A."/>
            <person name="Detter J.C."/>
            <person name="Durkin C."/>
            <person name="Falciatore A."/>
            <person name="Fournet J."/>
            <person name="Haruta M."/>
            <person name="Huysman M.J."/>
            <person name="Jenkins B.D."/>
            <person name="Jiroutova K."/>
            <person name="Jorgensen R.E."/>
            <person name="Joubert Y."/>
            <person name="Kaplan A."/>
            <person name="Kroger N."/>
            <person name="Kroth P.G."/>
            <person name="La Roche J."/>
            <person name="Lindquist E."/>
            <person name="Lommer M."/>
            <person name="Martin-Jezequel V."/>
            <person name="Lopez P.J."/>
            <person name="Lucas S."/>
            <person name="Mangogna M."/>
            <person name="McGinnis K."/>
            <person name="Medlin L.K."/>
            <person name="Montsant A."/>
            <person name="Oudot-Le Secq M.P."/>
            <person name="Napoli C."/>
            <person name="Obornik M."/>
            <person name="Parker M.S."/>
            <person name="Petit J.L."/>
            <person name="Porcel B.M."/>
            <person name="Poulsen N."/>
            <person name="Robison M."/>
            <person name="Rychlewski L."/>
            <person name="Rynearson T.A."/>
            <person name="Schmutz J."/>
            <person name="Shapiro H."/>
            <person name="Siaut M."/>
            <person name="Stanley M."/>
            <person name="Sussman M.R."/>
            <person name="Taylor A.R."/>
            <person name="Vardi A."/>
            <person name="von Dassow P."/>
            <person name="Vyverman W."/>
            <person name="Willis A."/>
            <person name="Wyrwicz L.S."/>
            <person name="Rokhsar D.S."/>
            <person name="Weissenbach J."/>
            <person name="Armbrust E.V."/>
            <person name="Green B.R."/>
            <person name="Van de Peer Y."/>
            <person name="Grigoriev I.V."/>
        </authorList>
    </citation>
    <scope>NUCLEOTIDE SEQUENCE [LARGE SCALE GENOMIC DNA]</scope>
    <source>
        <strain evidence="1 2">CCMP1335</strain>
    </source>
</reference>
<dbReference type="Proteomes" id="UP000001449">
    <property type="component" value="Chromosome 1"/>
</dbReference>
<gene>
    <name evidence="1" type="ORF">THAPSDRAFT_909</name>
</gene>
<accession>B8BSS9</accession>
<dbReference type="PaxDb" id="35128-Thaps909"/>
<dbReference type="Gene3D" id="3.40.190.10">
    <property type="entry name" value="Periplasmic binding protein-like II"/>
    <property type="match status" value="1"/>
</dbReference>
<proteinExistence type="predicted"/>
<evidence type="ECO:0000313" key="1">
    <source>
        <dbReference type="EMBL" id="EED95597.1"/>
    </source>
</evidence>
<dbReference type="RefSeq" id="XP_002285956.1">
    <property type="nucleotide sequence ID" value="XM_002285920.1"/>
</dbReference>
<dbReference type="InParanoid" id="B8BSS9"/>
<dbReference type="EMBL" id="CM000638">
    <property type="protein sequence ID" value="EED95597.1"/>
    <property type="molecule type" value="Genomic_DNA"/>
</dbReference>
<evidence type="ECO:0000313" key="2">
    <source>
        <dbReference type="Proteomes" id="UP000001449"/>
    </source>
</evidence>
<keyword evidence="2" id="KW-1185">Reference proteome</keyword>
<dbReference type="GeneID" id="7449156"/>
<dbReference type="KEGG" id="tps:THAPSDRAFT_909"/>
<reference evidence="1 2" key="1">
    <citation type="journal article" date="2004" name="Science">
        <title>The genome of the diatom Thalassiosira pseudonana: ecology, evolution, and metabolism.</title>
        <authorList>
            <person name="Armbrust E.V."/>
            <person name="Berges J.A."/>
            <person name="Bowler C."/>
            <person name="Green B.R."/>
            <person name="Martinez D."/>
            <person name="Putnam N.H."/>
            <person name="Zhou S."/>
            <person name="Allen A.E."/>
            <person name="Apt K.E."/>
            <person name="Bechner M."/>
            <person name="Brzezinski M.A."/>
            <person name="Chaal B.K."/>
            <person name="Chiovitti A."/>
            <person name="Davis A.K."/>
            <person name="Demarest M.S."/>
            <person name="Detter J.C."/>
            <person name="Glavina T."/>
            <person name="Goodstein D."/>
            <person name="Hadi M.Z."/>
            <person name="Hellsten U."/>
            <person name="Hildebrand M."/>
            <person name="Jenkins B.D."/>
            <person name="Jurka J."/>
            <person name="Kapitonov V.V."/>
            <person name="Kroger N."/>
            <person name="Lau W.W."/>
            <person name="Lane T.W."/>
            <person name="Larimer F.W."/>
            <person name="Lippmeier J.C."/>
            <person name="Lucas S."/>
            <person name="Medina M."/>
            <person name="Montsant A."/>
            <person name="Obornik M."/>
            <person name="Parker M.S."/>
            <person name="Palenik B."/>
            <person name="Pazour G.J."/>
            <person name="Richardson P.M."/>
            <person name="Rynearson T.A."/>
            <person name="Saito M.A."/>
            <person name="Schwartz D.C."/>
            <person name="Thamatrakoln K."/>
            <person name="Valentin K."/>
            <person name="Vardi A."/>
            <person name="Wilkerson F.P."/>
            <person name="Rokhsar D.S."/>
        </authorList>
    </citation>
    <scope>NUCLEOTIDE SEQUENCE [LARGE SCALE GENOMIC DNA]</scope>
    <source>
        <strain evidence="1 2">CCMP1335</strain>
    </source>
</reference>
<name>B8BSS9_THAPS</name>
<protein>
    <recommendedName>
        <fullName evidence="3">Solute-binding protein family 3/N-terminal domain-containing protein</fullName>
    </recommendedName>
</protein>
<dbReference type="SUPFAM" id="SSF53850">
    <property type="entry name" value="Periplasmic binding protein-like II"/>
    <property type="match status" value="1"/>
</dbReference>
<sequence length="144" mass="15763">MNNVLNGTDESIVGLGADYCRALSASLFASDFDRVEIVELSSDDNWLEILDGGEVDVIAGAILDFGSHVTPSNETETGLSGLAFSQPYFYGNDDTNLFSQSKSPTSPRAMATSEHDADWRTFVFWVVAASFWAEENEITPNMYT</sequence>
<dbReference type="AlphaFoldDB" id="B8BSS9"/>
<organism evidence="1 2">
    <name type="scientific">Thalassiosira pseudonana</name>
    <name type="common">Marine diatom</name>
    <name type="synonym">Cyclotella nana</name>
    <dbReference type="NCBI Taxonomy" id="35128"/>
    <lineage>
        <taxon>Eukaryota</taxon>
        <taxon>Sar</taxon>
        <taxon>Stramenopiles</taxon>
        <taxon>Ochrophyta</taxon>
        <taxon>Bacillariophyta</taxon>
        <taxon>Coscinodiscophyceae</taxon>
        <taxon>Thalassiosirophycidae</taxon>
        <taxon>Thalassiosirales</taxon>
        <taxon>Thalassiosiraceae</taxon>
        <taxon>Thalassiosira</taxon>
    </lineage>
</organism>
<evidence type="ECO:0008006" key="3">
    <source>
        <dbReference type="Google" id="ProtNLM"/>
    </source>
</evidence>
<dbReference type="HOGENOM" id="CLU_1800354_0_0_1"/>